<evidence type="ECO:0000256" key="1">
    <source>
        <dbReference type="SAM" id="MobiDB-lite"/>
    </source>
</evidence>
<gene>
    <name evidence="3" type="ORF">NQ317_007931</name>
</gene>
<evidence type="ECO:0000313" key="4">
    <source>
        <dbReference type="Proteomes" id="UP001162164"/>
    </source>
</evidence>
<dbReference type="EMBL" id="JAPWTJ010000255">
    <property type="protein sequence ID" value="KAJ8980511.1"/>
    <property type="molecule type" value="Genomic_DNA"/>
</dbReference>
<organism evidence="3 4">
    <name type="scientific">Molorchus minor</name>
    <dbReference type="NCBI Taxonomy" id="1323400"/>
    <lineage>
        <taxon>Eukaryota</taxon>
        <taxon>Metazoa</taxon>
        <taxon>Ecdysozoa</taxon>
        <taxon>Arthropoda</taxon>
        <taxon>Hexapoda</taxon>
        <taxon>Insecta</taxon>
        <taxon>Pterygota</taxon>
        <taxon>Neoptera</taxon>
        <taxon>Endopterygota</taxon>
        <taxon>Coleoptera</taxon>
        <taxon>Polyphaga</taxon>
        <taxon>Cucujiformia</taxon>
        <taxon>Chrysomeloidea</taxon>
        <taxon>Cerambycidae</taxon>
        <taxon>Lamiinae</taxon>
        <taxon>Monochamini</taxon>
        <taxon>Molorchus</taxon>
    </lineage>
</organism>
<feature type="region of interest" description="Disordered" evidence="1">
    <location>
        <begin position="1"/>
        <end position="165"/>
    </location>
</feature>
<feature type="compositionally biased region" description="Basic and acidic residues" evidence="1">
    <location>
        <begin position="130"/>
        <end position="140"/>
    </location>
</feature>
<dbReference type="InterPro" id="IPR011010">
    <property type="entry name" value="DNA_brk_join_enz"/>
</dbReference>
<keyword evidence="4" id="KW-1185">Reference proteome</keyword>
<dbReference type="Proteomes" id="UP001162164">
    <property type="component" value="Unassembled WGS sequence"/>
</dbReference>
<dbReference type="PANTHER" id="PTHR35617:SF3">
    <property type="entry name" value="CORE-BINDING (CB) DOMAIN-CONTAINING PROTEIN"/>
    <property type="match status" value="1"/>
</dbReference>
<accession>A0ABQ9JQF7</accession>
<feature type="compositionally biased region" description="Basic residues" evidence="1">
    <location>
        <begin position="81"/>
        <end position="93"/>
    </location>
</feature>
<feature type="compositionally biased region" description="Basic and acidic residues" evidence="1">
    <location>
        <begin position="27"/>
        <end position="36"/>
    </location>
</feature>
<feature type="compositionally biased region" description="Polar residues" evidence="1">
    <location>
        <begin position="114"/>
        <end position="129"/>
    </location>
</feature>
<dbReference type="PANTHER" id="PTHR35617">
    <property type="entry name" value="PHAGE_INTEGRASE DOMAIN-CONTAINING PROTEIN"/>
    <property type="match status" value="1"/>
</dbReference>
<evidence type="ECO:0000259" key="2">
    <source>
        <dbReference type="Pfam" id="PF16012"/>
    </source>
</evidence>
<protein>
    <recommendedName>
        <fullName evidence="2">DUF4780 domain-containing protein</fullName>
    </recommendedName>
</protein>
<dbReference type="SUPFAM" id="SSF56349">
    <property type="entry name" value="DNA breaking-rejoining enzymes"/>
    <property type="match status" value="1"/>
</dbReference>
<dbReference type="Pfam" id="PF16012">
    <property type="entry name" value="DUF4780"/>
    <property type="match status" value="1"/>
</dbReference>
<dbReference type="InterPro" id="IPR031961">
    <property type="entry name" value="DUF4780"/>
</dbReference>
<name>A0ABQ9JQF7_9CUCU</name>
<feature type="domain" description="DUF4780" evidence="2">
    <location>
        <begin position="176"/>
        <end position="346"/>
    </location>
</feature>
<sequence>MENQDEKNKKTSPMEVEEPKPSSLSDLENRLLEKRSSPTGIGDVQSADSEEEDKILQESQRLDATGGANPPEQSEREVIRPRKPRSNRKSKKRQTLEDNEPPGNQTLGEKKPSVQPNPTGDTTATTSEQNPEKTSKRGHSDTSTPSPLKKKSKQEPGGTIPSTSTGVITFKQALTSTKMAIAPTSYPEDKLTLEQAKQLQLAITKEIWKCEPGTGPQFAGSYPQTGVLIITCENEASKAWLKLKVPSLELWEGVSLRVDDAKEILKTNKVLVWVPTEFLEVREPARILQLLQTQNMGLKTEEWRIIGSRSETQGITLVLGLDDKTLEELSKRGFKAYIGLTQITFRVNYKINLPCVQSIDPIILGSITKASCYGEHFVKTLGITFFDSPVHIILEFLSEVFHKGASYGTINCIRAALSLIMSPDIESDYRIKRFMKGVQNIRPSKPRYNYTWDPSVVLKHLRNMFPNESLTLQLISYKLVTLLALVTAHRVQTLSLIKIENIGKTPDGIEIMIPYRIKTFNKNKAQPLLFLPKYTQDPGLCVVNALEPYIKKTEGFIAIGSRTNLFITFKRPYHETSAQTLSRTQLHLPQREVKSVLMLFARQPDGLRYPEPFEIFYKPLYNIKEFSSTILNRATNLPNN</sequence>
<proteinExistence type="predicted"/>
<comment type="caution">
    <text evidence="3">The sequence shown here is derived from an EMBL/GenBank/DDBJ whole genome shotgun (WGS) entry which is preliminary data.</text>
</comment>
<evidence type="ECO:0000313" key="3">
    <source>
        <dbReference type="EMBL" id="KAJ8980511.1"/>
    </source>
</evidence>
<reference evidence="3" key="1">
    <citation type="journal article" date="2023" name="Insect Mol. Biol.">
        <title>Genome sequencing provides insights into the evolution of gene families encoding plant cell wall-degrading enzymes in longhorned beetles.</title>
        <authorList>
            <person name="Shin N.R."/>
            <person name="Okamura Y."/>
            <person name="Kirsch R."/>
            <person name="Pauchet Y."/>
        </authorList>
    </citation>
    <scope>NUCLEOTIDE SEQUENCE</scope>
    <source>
        <strain evidence="3">MMC_N1</strain>
    </source>
</reference>